<protein>
    <recommendedName>
        <fullName evidence="3">PID domain-containing protein</fullName>
    </recommendedName>
</protein>
<accession>C3ZRW2</accession>
<dbReference type="CDD" id="cd13166">
    <property type="entry name" value="PTB_CCM2"/>
    <property type="match status" value="1"/>
</dbReference>
<evidence type="ECO:0000256" key="1">
    <source>
        <dbReference type="ARBA" id="ARBA00010822"/>
    </source>
</evidence>
<sequence>MSTAVEITEMEDDGRKKKSSGFVSPIRKMFSKSERGSDKKPSIVRHRRPLHAVALEPPEYLIDPELLIEDYIEKEVKYLGAIPNVPQGLDLTNRTEVLRIVDDGKRRGLLPWTLHLEHDAIMSLSANHVKLLRRDGEDLLHRVPVHDIAAVCYVRDDGLNLLALKIGSEGADSEVCNIVVLHAESRAASEELCSLIGQTFQLVYTESTMAFLDRSILQGASTPRYGMSLRSSKSQYLNTINNIPATSSPARPSVAEVFASTPPRPSNNNHSPTREARSTPQHTRKESVAKSESDISITPSAQELLQDYMSLLKTRLKTEELKQFALLLRQYRTSISVREFCIRLKDLYREERKFLMAGMRPFIPEKDSQYFESFLESIGVDGNGILTDSYRRYRRTISDASASTFSANGANGNGNGNGNGRDSVSIPSSGGDATPVPQETEELDRMLSDIHNDIEALATSVENINMQF</sequence>
<proteinExistence type="inferred from homology"/>
<dbReference type="AlphaFoldDB" id="C3ZRW2"/>
<dbReference type="InterPro" id="IPR026159">
    <property type="entry name" value="Malcavernin"/>
</dbReference>
<evidence type="ECO:0000256" key="2">
    <source>
        <dbReference type="SAM" id="MobiDB-lite"/>
    </source>
</evidence>
<dbReference type="InterPro" id="IPR032375">
    <property type="entry name" value="CCM2_C"/>
</dbReference>
<reference evidence="4" key="1">
    <citation type="journal article" date="2008" name="Nature">
        <title>The amphioxus genome and the evolution of the chordate karyotype.</title>
        <authorList>
            <consortium name="US DOE Joint Genome Institute (JGI-PGF)"/>
            <person name="Putnam N.H."/>
            <person name="Butts T."/>
            <person name="Ferrier D.E.K."/>
            <person name="Furlong R.F."/>
            <person name="Hellsten U."/>
            <person name="Kawashima T."/>
            <person name="Robinson-Rechavi M."/>
            <person name="Shoguchi E."/>
            <person name="Terry A."/>
            <person name="Yu J.-K."/>
            <person name="Benito-Gutierrez E.L."/>
            <person name="Dubchak I."/>
            <person name="Garcia-Fernandez J."/>
            <person name="Gibson-Brown J.J."/>
            <person name="Grigoriev I.V."/>
            <person name="Horton A.C."/>
            <person name="de Jong P.J."/>
            <person name="Jurka J."/>
            <person name="Kapitonov V.V."/>
            <person name="Kohara Y."/>
            <person name="Kuroki Y."/>
            <person name="Lindquist E."/>
            <person name="Lucas S."/>
            <person name="Osoegawa K."/>
            <person name="Pennacchio L.A."/>
            <person name="Salamov A.A."/>
            <person name="Satou Y."/>
            <person name="Sauka-Spengler T."/>
            <person name="Schmutz J."/>
            <person name="Shin-I T."/>
            <person name="Toyoda A."/>
            <person name="Bronner-Fraser M."/>
            <person name="Fujiyama A."/>
            <person name="Holland L.Z."/>
            <person name="Holland P.W.H."/>
            <person name="Satoh N."/>
            <person name="Rokhsar D.S."/>
        </authorList>
    </citation>
    <scope>NUCLEOTIDE SEQUENCE [LARGE SCALE GENOMIC DNA]</scope>
    <source>
        <strain evidence="4">S238N-H82</strain>
        <tissue evidence="4">Testes</tissue>
    </source>
</reference>
<dbReference type="Pfam" id="PF16545">
    <property type="entry name" value="CCM2_C"/>
    <property type="match status" value="1"/>
</dbReference>
<comment type="similarity">
    <text evidence="1">Belongs to the CCM2 family.</text>
</comment>
<dbReference type="InParanoid" id="C3ZRW2"/>
<dbReference type="Pfam" id="PF10480">
    <property type="entry name" value="ICAP-1_inte_bdg"/>
    <property type="match status" value="1"/>
</dbReference>
<name>C3ZRW2_BRAFL</name>
<feature type="compositionally biased region" description="Basic and acidic residues" evidence="2">
    <location>
        <begin position="272"/>
        <end position="293"/>
    </location>
</feature>
<feature type="region of interest" description="Disordered" evidence="2">
    <location>
        <begin position="404"/>
        <end position="437"/>
    </location>
</feature>
<dbReference type="InterPro" id="IPR011993">
    <property type="entry name" value="PH-like_dom_sf"/>
</dbReference>
<feature type="domain" description="PID" evidence="3">
    <location>
        <begin position="76"/>
        <end position="206"/>
    </location>
</feature>
<gene>
    <name evidence="4" type="ORF">BRAFLDRAFT_110061</name>
</gene>
<dbReference type="Gene3D" id="2.30.29.30">
    <property type="entry name" value="Pleckstrin-homology domain (PH domain)/Phosphotyrosine-binding domain (PTB)"/>
    <property type="match status" value="1"/>
</dbReference>
<feature type="region of interest" description="Disordered" evidence="2">
    <location>
        <begin position="242"/>
        <end position="295"/>
    </location>
</feature>
<evidence type="ECO:0000259" key="3">
    <source>
        <dbReference type="PROSITE" id="PS01179"/>
    </source>
</evidence>
<feature type="region of interest" description="Disordered" evidence="2">
    <location>
        <begin position="1"/>
        <end position="21"/>
    </location>
</feature>
<dbReference type="eggNOG" id="ENOG502QSZM">
    <property type="taxonomic scope" value="Eukaryota"/>
</dbReference>
<dbReference type="CDD" id="cd13516">
    <property type="entry name" value="HHD_CCM2"/>
    <property type="match status" value="1"/>
</dbReference>
<dbReference type="EMBL" id="GG666668">
    <property type="protein sequence ID" value="EEN44680.1"/>
    <property type="molecule type" value="Genomic_DNA"/>
</dbReference>
<dbReference type="InterPro" id="IPR019517">
    <property type="entry name" value="Integrin-bd_ICAP-1"/>
</dbReference>
<dbReference type="Gene3D" id="1.20.1160.20">
    <property type="match status" value="1"/>
</dbReference>
<dbReference type="PROSITE" id="PS01179">
    <property type="entry name" value="PID"/>
    <property type="match status" value="1"/>
</dbReference>
<organism>
    <name type="scientific">Branchiostoma floridae</name>
    <name type="common">Florida lancelet</name>
    <name type="synonym">Amphioxus</name>
    <dbReference type="NCBI Taxonomy" id="7739"/>
    <lineage>
        <taxon>Eukaryota</taxon>
        <taxon>Metazoa</taxon>
        <taxon>Chordata</taxon>
        <taxon>Cephalochordata</taxon>
        <taxon>Leptocardii</taxon>
        <taxon>Amphioxiformes</taxon>
        <taxon>Branchiostomatidae</taxon>
        <taxon>Branchiostoma</taxon>
    </lineage>
</organism>
<dbReference type="STRING" id="7739.C3ZRW2"/>
<dbReference type="PANTHER" id="PTHR21642">
    <property type="entry name" value="CEREBRAL CAVERNOUS MALFORMATIONS PROTEIN 2 HOMOLOG"/>
    <property type="match status" value="1"/>
</dbReference>
<dbReference type="SUPFAM" id="SSF50729">
    <property type="entry name" value="PH domain-like"/>
    <property type="match status" value="1"/>
</dbReference>
<dbReference type="InterPro" id="IPR006020">
    <property type="entry name" value="PTB/PI_dom"/>
</dbReference>
<dbReference type="FunFam" id="1.20.1160.20:FF:000004">
    <property type="entry name" value="Cerebral cavernous malformation 2"/>
    <property type="match status" value="1"/>
</dbReference>
<dbReference type="PANTHER" id="PTHR21642:SF6">
    <property type="entry name" value="CEREBRAL CAVERNOUS MALFORMATIONS 2 HARMONIN-HOMOLOGY DOMAIN-CONTAINING PROTEIN"/>
    <property type="match status" value="1"/>
</dbReference>
<evidence type="ECO:0000313" key="4">
    <source>
        <dbReference type="EMBL" id="EEN44680.1"/>
    </source>
</evidence>